<proteinExistence type="predicted"/>
<dbReference type="PROSITE" id="PS51257">
    <property type="entry name" value="PROKAR_LIPOPROTEIN"/>
    <property type="match status" value="1"/>
</dbReference>
<sequence length="363" mass="41663">MKKTAIYLIGVVLIAACSKIPEEKGFLSPDLYLKGLDTLYLPLGSKGSTDVAWLDGSTQPLEFSIENVRDAQGNRSEQFFKTYPYRTWTAPYNNKTDTTLDLVNAKIAEINMTPLSINPVNGMLQYLEVSRNLESPGDVFHLDVRVKNTQGERVYPDYSILKLSAKSRPFEVLWVTTAILLVNNSGATTFTLYDDIPENDIVRRQNIYDRNGKEFLDVYKTSNEPSAGVKVLIQYKDSEGRVFDSKEYQTYSSGTESYLDYAVNRKNTGEGAWVEFPITPWPAKQDLLSYLKGGTMDYSVLDTASLHRELYQEKKYAYLNPWPTREWGATKWYIRLRSRMIFRENGTYVISCRFPYTHLDKTF</sequence>
<dbReference type="EMBL" id="RXOC01000005">
    <property type="protein sequence ID" value="RXF70132.1"/>
    <property type="molecule type" value="Genomic_DNA"/>
</dbReference>
<accession>A0A4V1KIB7</accession>
<evidence type="ECO:0000313" key="2">
    <source>
        <dbReference type="Proteomes" id="UP000290848"/>
    </source>
</evidence>
<dbReference type="AlphaFoldDB" id="A0A4V1KIB7"/>
<evidence type="ECO:0000313" key="1">
    <source>
        <dbReference type="EMBL" id="RXF70132.1"/>
    </source>
</evidence>
<dbReference type="RefSeq" id="WP_128769205.1">
    <property type="nucleotide sequence ID" value="NZ_RXOC01000005.1"/>
</dbReference>
<protein>
    <submittedName>
        <fullName evidence="1">DUF5007 domain-containing protein</fullName>
    </submittedName>
</protein>
<dbReference type="Proteomes" id="UP000290848">
    <property type="component" value="Unassembled WGS sequence"/>
</dbReference>
<gene>
    <name evidence="1" type="ORF">EKH83_09630</name>
</gene>
<reference evidence="1 2" key="1">
    <citation type="submission" date="2018-12" db="EMBL/GenBank/DDBJ databases">
        <title>The Draft Genome Sequence of the Soil Bacterium Pedobacter tournemirensis R1.</title>
        <authorList>
            <person name="He J."/>
        </authorList>
    </citation>
    <scope>NUCLEOTIDE SEQUENCE [LARGE SCALE GENOMIC DNA]</scope>
    <source>
        <strain evidence="1 2">R1</strain>
    </source>
</reference>
<organism evidence="1 2">
    <name type="scientific">Arcticibacter tournemirensis</name>
    <dbReference type="NCBI Taxonomy" id="699437"/>
    <lineage>
        <taxon>Bacteria</taxon>
        <taxon>Pseudomonadati</taxon>
        <taxon>Bacteroidota</taxon>
        <taxon>Sphingobacteriia</taxon>
        <taxon>Sphingobacteriales</taxon>
        <taxon>Sphingobacteriaceae</taxon>
        <taxon>Arcticibacter</taxon>
    </lineage>
</organism>
<name>A0A4V1KIB7_9SPHI</name>
<comment type="caution">
    <text evidence="1">The sequence shown here is derived from an EMBL/GenBank/DDBJ whole genome shotgun (WGS) entry which is preliminary data.</text>
</comment>